<organism evidence="2 3">
    <name type="scientific">Pelosinus baikalensis</name>
    <dbReference type="NCBI Taxonomy" id="2892015"/>
    <lineage>
        <taxon>Bacteria</taxon>
        <taxon>Bacillati</taxon>
        <taxon>Bacillota</taxon>
        <taxon>Negativicutes</taxon>
        <taxon>Selenomonadales</taxon>
        <taxon>Sporomusaceae</taxon>
        <taxon>Pelosinus</taxon>
    </lineage>
</organism>
<evidence type="ECO:0000313" key="3">
    <source>
        <dbReference type="Proteomes" id="UP001165492"/>
    </source>
</evidence>
<protein>
    <submittedName>
        <fullName evidence="2">Uncharacterized protein</fullName>
    </submittedName>
</protein>
<dbReference type="RefSeq" id="WP_229533852.1">
    <property type="nucleotide sequence ID" value="NZ_JAJHJB010000003.1"/>
</dbReference>
<evidence type="ECO:0000313" key="2">
    <source>
        <dbReference type="EMBL" id="MCC5464361.1"/>
    </source>
</evidence>
<keyword evidence="1" id="KW-0812">Transmembrane</keyword>
<reference evidence="2" key="1">
    <citation type="submission" date="2021-11" db="EMBL/GenBank/DDBJ databases">
        <title>Description of a new species Pelosinus isolated from the bottom sediments of Lake Baikal.</title>
        <authorList>
            <person name="Zakharyuk A."/>
        </authorList>
    </citation>
    <scope>NUCLEOTIDE SEQUENCE</scope>
    <source>
        <strain evidence="2">Bkl1</strain>
    </source>
</reference>
<comment type="caution">
    <text evidence="2">The sequence shown here is derived from an EMBL/GenBank/DDBJ whole genome shotgun (WGS) entry which is preliminary data.</text>
</comment>
<evidence type="ECO:0000256" key="1">
    <source>
        <dbReference type="SAM" id="Phobius"/>
    </source>
</evidence>
<proteinExistence type="predicted"/>
<dbReference type="Proteomes" id="UP001165492">
    <property type="component" value="Unassembled WGS sequence"/>
</dbReference>
<keyword evidence="1" id="KW-0472">Membrane</keyword>
<name>A0ABS8HMG2_9FIRM</name>
<dbReference type="EMBL" id="JAJHJB010000003">
    <property type="protein sequence ID" value="MCC5464361.1"/>
    <property type="molecule type" value="Genomic_DNA"/>
</dbReference>
<gene>
    <name evidence="2" type="ORF">LMF89_03165</name>
</gene>
<sequence>MSGKRKYIIWAVIVALSSSIFTWLFLYSNFPQRSPMGAKQVFYLNKVESIDLTC</sequence>
<keyword evidence="3" id="KW-1185">Reference proteome</keyword>
<accession>A0ABS8HMG2</accession>
<feature type="transmembrane region" description="Helical" evidence="1">
    <location>
        <begin position="7"/>
        <end position="26"/>
    </location>
</feature>
<keyword evidence="1" id="KW-1133">Transmembrane helix</keyword>